<reference evidence="3" key="1">
    <citation type="submission" date="2021-01" db="EMBL/GenBank/DDBJ databases">
        <authorList>
            <person name="Corre E."/>
            <person name="Pelletier E."/>
            <person name="Niang G."/>
            <person name="Scheremetjew M."/>
            <person name="Finn R."/>
            <person name="Kale V."/>
            <person name="Holt S."/>
            <person name="Cochrane G."/>
            <person name="Meng A."/>
            <person name="Brown T."/>
            <person name="Cohen L."/>
        </authorList>
    </citation>
    <scope>NUCLEOTIDE SEQUENCE</scope>
    <source>
        <strain evidence="3">CCMP1258.1</strain>
    </source>
</reference>
<evidence type="ECO:0000256" key="2">
    <source>
        <dbReference type="SAM" id="Phobius"/>
    </source>
</evidence>
<keyword evidence="2" id="KW-0812">Transmembrane</keyword>
<dbReference type="AlphaFoldDB" id="A0A6T7C9H8"/>
<proteinExistence type="predicted"/>
<protein>
    <submittedName>
        <fullName evidence="3">Uncharacterized protein</fullName>
    </submittedName>
</protein>
<keyword evidence="2" id="KW-1133">Transmembrane helix</keyword>
<evidence type="ECO:0000313" key="3">
    <source>
        <dbReference type="EMBL" id="CAD9575651.1"/>
    </source>
</evidence>
<gene>
    <name evidence="3" type="ORF">BIGN1055_LOCUS57</name>
</gene>
<sequence>MRSTTTPRIRQGCTPKANGMNPVVKAPVATSDSNDDLLGFSRQKSANEGFAAAESEFHVIINHQETPKTQDLEKQLEEVFERSAESVDKYALIAVQLLGLAFVIGGWILSTEAA</sequence>
<dbReference type="EMBL" id="HBHA01000081">
    <property type="protein sequence ID" value="CAD9575651.1"/>
    <property type="molecule type" value="Transcribed_RNA"/>
</dbReference>
<feature type="transmembrane region" description="Helical" evidence="2">
    <location>
        <begin position="90"/>
        <end position="109"/>
    </location>
</feature>
<keyword evidence="2" id="KW-0472">Membrane</keyword>
<organism evidence="3">
    <name type="scientific">Bigelowiella natans</name>
    <name type="common">Pedinomonas minutissima</name>
    <name type="synonym">Chlorarachnion sp. (strain CCMP621)</name>
    <dbReference type="NCBI Taxonomy" id="227086"/>
    <lineage>
        <taxon>Eukaryota</taxon>
        <taxon>Sar</taxon>
        <taxon>Rhizaria</taxon>
        <taxon>Cercozoa</taxon>
        <taxon>Chlorarachniophyceae</taxon>
        <taxon>Bigelowiella</taxon>
    </lineage>
</organism>
<feature type="region of interest" description="Disordered" evidence="1">
    <location>
        <begin position="1"/>
        <end position="23"/>
    </location>
</feature>
<evidence type="ECO:0000256" key="1">
    <source>
        <dbReference type="SAM" id="MobiDB-lite"/>
    </source>
</evidence>
<name>A0A6T7C9H8_BIGNA</name>
<accession>A0A6T7C9H8</accession>